<dbReference type="KEGG" id="npy:NPRO_02060"/>
<protein>
    <recommendedName>
        <fullName evidence="2">Ice-binding protein C-terminal domain-containing protein</fullName>
    </recommendedName>
</protein>
<keyword evidence="1" id="KW-0732">Signal</keyword>
<proteinExistence type="predicted"/>
<feature type="domain" description="Ice-binding protein C-terminal" evidence="2">
    <location>
        <begin position="249"/>
        <end position="271"/>
    </location>
</feature>
<sequence>MRIHKPICILAAVALGAVAALAQSRLVGVTGDGASVSETLYWLSKTDASSTFLMSLGNGNDGETIGYNPADGLLYHASGISTGDRYWESIDVNTASIVTSGQFTGPNVTNEQLAITYNPNTGRLLVTDRTNQLFDTTTSGTATDIGDVAEDLKGLAFVGSTLYGAAAFDGLLYTLDPSDGSSLGTLAITMNSAGISGMNGLATNPDDGTLWAIVRQGSSRHLATINTTTGVATSVGTLGDNFAGIAFVPVPEPATMAALSLGAAALLRRRKK</sequence>
<evidence type="ECO:0000256" key="1">
    <source>
        <dbReference type="SAM" id="SignalP"/>
    </source>
</evidence>
<dbReference type="Gene3D" id="2.130.10.10">
    <property type="entry name" value="YVTN repeat-like/Quinoprotein amine dehydrogenase"/>
    <property type="match status" value="1"/>
</dbReference>
<feature type="chain" id="PRO_5035218607" description="Ice-binding protein C-terminal domain-containing protein" evidence="1">
    <location>
        <begin position="23"/>
        <end position="272"/>
    </location>
</feature>
<dbReference type="SUPFAM" id="SSF63825">
    <property type="entry name" value="YWTD domain"/>
    <property type="match status" value="1"/>
</dbReference>
<dbReference type="NCBIfam" id="TIGR02595">
    <property type="entry name" value="PEP_CTERM"/>
    <property type="match status" value="1"/>
</dbReference>
<name>A0A809S7Z5_9BACT</name>
<dbReference type="AlphaFoldDB" id="A0A809S7Z5"/>
<accession>A0A809S7Z5</accession>
<evidence type="ECO:0000259" key="2">
    <source>
        <dbReference type="Pfam" id="PF07589"/>
    </source>
</evidence>
<dbReference type="Proteomes" id="UP000662873">
    <property type="component" value="Chromosome"/>
</dbReference>
<dbReference type="InterPro" id="IPR013424">
    <property type="entry name" value="Ice-binding_C"/>
</dbReference>
<organism evidence="3 4">
    <name type="scientific">Candidatus Nitrosymbiomonas proteolyticus</name>
    <dbReference type="NCBI Taxonomy" id="2608984"/>
    <lineage>
        <taxon>Bacteria</taxon>
        <taxon>Bacillati</taxon>
        <taxon>Armatimonadota</taxon>
        <taxon>Armatimonadota incertae sedis</taxon>
        <taxon>Candidatus Nitrosymbiomonas</taxon>
    </lineage>
</organism>
<dbReference type="EMBL" id="AP021858">
    <property type="protein sequence ID" value="BBO22611.1"/>
    <property type="molecule type" value="Genomic_DNA"/>
</dbReference>
<evidence type="ECO:0000313" key="3">
    <source>
        <dbReference type="EMBL" id="BBO22611.1"/>
    </source>
</evidence>
<gene>
    <name evidence="3" type="ORF">NPRO_02060</name>
</gene>
<dbReference type="Pfam" id="PF07589">
    <property type="entry name" value="PEP-CTERM"/>
    <property type="match status" value="1"/>
</dbReference>
<reference evidence="3" key="1">
    <citation type="journal article" name="DNA Res.">
        <title>The physiological potential of anammox bacteria as revealed by their core genome structure.</title>
        <authorList>
            <person name="Okubo T."/>
            <person name="Toyoda A."/>
            <person name="Fukuhara K."/>
            <person name="Uchiyama I."/>
            <person name="Harigaya Y."/>
            <person name="Kuroiwa M."/>
            <person name="Suzuki T."/>
            <person name="Murakami Y."/>
            <person name="Suwa Y."/>
            <person name="Takami H."/>
        </authorList>
    </citation>
    <scope>NUCLEOTIDE SEQUENCE</scope>
    <source>
        <strain evidence="3">317325-2</strain>
    </source>
</reference>
<dbReference type="InterPro" id="IPR015943">
    <property type="entry name" value="WD40/YVTN_repeat-like_dom_sf"/>
</dbReference>
<evidence type="ECO:0000313" key="4">
    <source>
        <dbReference type="Proteomes" id="UP000662873"/>
    </source>
</evidence>
<feature type="signal peptide" evidence="1">
    <location>
        <begin position="1"/>
        <end position="22"/>
    </location>
</feature>